<evidence type="ECO:0000256" key="1">
    <source>
        <dbReference type="SAM" id="MobiDB-lite"/>
    </source>
</evidence>
<feature type="compositionally biased region" description="Polar residues" evidence="1">
    <location>
        <begin position="59"/>
        <end position="68"/>
    </location>
</feature>
<sequence length="152" mass="16640">MASTIVYTGNEFKIALKKWADSTAEKLDALARQVAQEVAQNVVEDTPVDTGFLRSSWQPSLNEPNFNSAPRPPLPGRVPHSGAVFDSSQAQITIAAVVKDFKAGDVFYMTNGANYGLFVEFGTSKMAGRFFVTANMKKIPQIVNRLAKELQL</sequence>
<organism evidence="2">
    <name type="scientific">uncultured Caudovirales phage</name>
    <dbReference type="NCBI Taxonomy" id="2100421"/>
    <lineage>
        <taxon>Viruses</taxon>
        <taxon>Duplodnaviria</taxon>
        <taxon>Heunggongvirae</taxon>
        <taxon>Uroviricota</taxon>
        <taxon>Caudoviricetes</taxon>
        <taxon>Peduoviridae</taxon>
        <taxon>Maltschvirus</taxon>
        <taxon>Maltschvirus maltsch</taxon>
    </lineage>
</organism>
<name>A0A6J5L8W7_9CAUD</name>
<dbReference type="Pfam" id="PF04883">
    <property type="entry name" value="HK97-gp10_like"/>
    <property type="match status" value="1"/>
</dbReference>
<dbReference type="EMBL" id="LR796238">
    <property type="protein sequence ID" value="CAB4130455.1"/>
    <property type="molecule type" value="Genomic_DNA"/>
</dbReference>
<evidence type="ECO:0000313" key="2">
    <source>
        <dbReference type="EMBL" id="CAB4130455.1"/>
    </source>
</evidence>
<protein>
    <submittedName>
        <fullName evidence="2">Bacteriophage HK97-gp10, putative tail-component</fullName>
    </submittedName>
</protein>
<reference evidence="2" key="1">
    <citation type="submission" date="2020-04" db="EMBL/GenBank/DDBJ databases">
        <authorList>
            <person name="Chiriac C."/>
            <person name="Salcher M."/>
            <person name="Ghai R."/>
            <person name="Kavagutti S V."/>
        </authorList>
    </citation>
    <scope>NUCLEOTIDE SEQUENCE</scope>
</reference>
<proteinExistence type="predicted"/>
<gene>
    <name evidence="2" type="ORF">UFOVP119_79</name>
</gene>
<dbReference type="InterPro" id="IPR010064">
    <property type="entry name" value="HK97-gp10_tail"/>
</dbReference>
<feature type="region of interest" description="Disordered" evidence="1">
    <location>
        <begin position="59"/>
        <end position="79"/>
    </location>
</feature>
<accession>A0A6J5L8W7</accession>